<gene>
    <name evidence="2" type="ORF">RNAN_0057</name>
</gene>
<evidence type="ECO:0000313" key="2">
    <source>
        <dbReference type="EMBL" id="GAB57094.1"/>
    </source>
</evidence>
<dbReference type="EMBL" id="BAFK01000001">
    <property type="protein sequence ID" value="GAB57094.1"/>
    <property type="molecule type" value="Genomic_DNA"/>
</dbReference>
<sequence length="179" mass="19810">MKRILAVVLLISACSTSATNYPYLGCQWFIPAEYKKISDNEYRRLPSANEPERSFSSVMFTSVTPQHLDTYVELEKLADTEVLVVSHPATSNLSFKSLFVNRKTRLGSTLKSDTLLVSKDGLAVSMLDVASTDSFHMTSACVPAQVVEQHYAVQQQLAQGIKPFLETDHGLNILVPAQN</sequence>
<keyword evidence="1" id="KW-0732">Signal</keyword>
<name>I1DSR6_9GAMM</name>
<feature type="chain" id="PRO_5003639405" description="Lipoprotein" evidence="1">
    <location>
        <begin position="21"/>
        <end position="179"/>
    </location>
</feature>
<dbReference type="Proteomes" id="UP000004374">
    <property type="component" value="Unassembled WGS sequence"/>
</dbReference>
<protein>
    <recommendedName>
        <fullName evidence="4">Lipoprotein</fullName>
    </recommendedName>
</protein>
<reference evidence="2 3" key="1">
    <citation type="journal article" date="2012" name="J. Bacteriol.">
        <title>Genome Sequence of the Protease-Producing Bacterium Rheinheimera nanhaiensis E407-8T, Isolated from Deep-Sea Sediment of the South China Sea.</title>
        <authorList>
            <person name="Zhang X.-Y."/>
            <person name="Zhang Y.-J."/>
            <person name="Qin Q.-L."/>
            <person name="Xie B.-B."/>
            <person name="Chen X.-L."/>
            <person name="Zhou B.-C."/>
            <person name="Zhang Y.-Z."/>
        </authorList>
    </citation>
    <scope>NUCLEOTIDE SEQUENCE [LARGE SCALE GENOMIC DNA]</scope>
    <source>
        <strain evidence="2 3">E407-8</strain>
    </source>
</reference>
<organism evidence="2 3">
    <name type="scientific">Rheinheimera nanhaiensis E407-8</name>
    <dbReference type="NCBI Taxonomy" id="562729"/>
    <lineage>
        <taxon>Bacteria</taxon>
        <taxon>Pseudomonadati</taxon>
        <taxon>Pseudomonadota</taxon>
        <taxon>Gammaproteobacteria</taxon>
        <taxon>Chromatiales</taxon>
        <taxon>Chromatiaceae</taxon>
        <taxon>Rheinheimera</taxon>
    </lineage>
</organism>
<accession>I1DSR6</accession>
<evidence type="ECO:0000313" key="3">
    <source>
        <dbReference type="Proteomes" id="UP000004374"/>
    </source>
</evidence>
<dbReference type="AlphaFoldDB" id="I1DSR6"/>
<evidence type="ECO:0000256" key="1">
    <source>
        <dbReference type="SAM" id="SignalP"/>
    </source>
</evidence>
<comment type="caution">
    <text evidence="2">The sequence shown here is derived from an EMBL/GenBank/DDBJ whole genome shotgun (WGS) entry which is preliminary data.</text>
</comment>
<dbReference type="STRING" id="562729.RNAN_0057"/>
<feature type="signal peptide" evidence="1">
    <location>
        <begin position="1"/>
        <end position="20"/>
    </location>
</feature>
<keyword evidence="3" id="KW-1185">Reference proteome</keyword>
<proteinExistence type="predicted"/>
<evidence type="ECO:0008006" key="4">
    <source>
        <dbReference type="Google" id="ProtNLM"/>
    </source>
</evidence>